<protein>
    <submittedName>
        <fullName evidence="3">Transposase</fullName>
    </submittedName>
</protein>
<dbReference type="EMBL" id="JBGBYS010000027">
    <property type="protein sequence ID" value="MEY9260352.1"/>
    <property type="molecule type" value="Genomic_DNA"/>
</dbReference>
<organism evidence="3 4">
    <name type="scientific">Brevibacterium epidermidis</name>
    <dbReference type="NCBI Taxonomy" id="1698"/>
    <lineage>
        <taxon>Bacteria</taxon>
        <taxon>Bacillati</taxon>
        <taxon>Actinomycetota</taxon>
        <taxon>Actinomycetes</taxon>
        <taxon>Micrococcales</taxon>
        <taxon>Brevibacteriaceae</taxon>
        <taxon>Brevibacterium</taxon>
    </lineage>
</organism>
<reference evidence="3 4" key="1">
    <citation type="submission" date="2024-07" db="EMBL/GenBank/DDBJ databases">
        <title>Mealworm larvae gut microbial communities from Newark, Delaware, USA.</title>
        <authorList>
            <person name="Blenner M."/>
        </authorList>
    </citation>
    <scope>NUCLEOTIDE SEQUENCE [LARGE SCALE GENOMIC DNA]</scope>
    <source>
        <strain evidence="3 4">UD i117</strain>
    </source>
</reference>
<proteinExistence type="predicted"/>
<dbReference type="Proteomes" id="UP001565435">
    <property type="component" value="Unassembled WGS sequence"/>
</dbReference>
<name>A0ABV4EQ47_BREEP</name>
<sequence length="352" mass="38765">MLKTTFIGLDVHAKTVTAAALNAETGEIDQATMPADNPAIVSWIKAHGDDTAVTYEAGLTGYGLARCLADDGITCTVAAPAKLLRAPGDQVKTDQRDALGLARMLSLGEITAVRIPPIGQEGLRDVSRARQRAVVDLTHARQRINAMILRHGLRYPKDVRWTQVHHDWLARQQLEPAASQQALAAELETETLLMAHVKRLDAAIAELVRGCEQASVIDALMCFRRISITTGFGLAVEIGDWTRFTGATIGSYLGLTPLEHSSGQTRSQGPITKARNTYARKLLVEAAWSHARPYRRPSVRLLRQFEKVDATTRARAIEGNQRLHRVWANFDARNKRRVKSNTAVARELAGWC</sequence>
<feature type="domain" description="Transposase IS116/IS110/IS902 C-terminal" evidence="2">
    <location>
        <begin position="220"/>
        <end position="292"/>
    </location>
</feature>
<evidence type="ECO:0000313" key="4">
    <source>
        <dbReference type="Proteomes" id="UP001565435"/>
    </source>
</evidence>
<dbReference type="InterPro" id="IPR003346">
    <property type="entry name" value="Transposase_20"/>
</dbReference>
<dbReference type="Pfam" id="PF01548">
    <property type="entry name" value="DEDD_Tnp_IS110"/>
    <property type="match status" value="1"/>
</dbReference>
<dbReference type="PANTHER" id="PTHR33055:SF3">
    <property type="entry name" value="PUTATIVE TRANSPOSASE FOR IS117-RELATED"/>
    <property type="match status" value="1"/>
</dbReference>
<dbReference type="NCBIfam" id="NF033542">
    <property type="entry name" value="transpos_IS110"/>
    <property type="match status" value="1"/>
</dbReference>
<comment type="caution">
    <text evidence="3">The sequence shown here is derived from an EMBL/GenBank/DDBJ whole genome shotgun (WGS) entry which is preliminary data.</text>
</comment>
<evidence type="ECO:0000259" key="2">
    <source>
        <dbReference type="Pfam" id="PF02371"/>
    </source>
</evidence>
<dbReference type="Pfam" id="PF02371">
    <property type="entry name" value="Transposase_20"/>
    <property type="match status" value="1"/>
</dbReference>
<gene>
    <name evidence="3" type="ORF">ABH903_003395</name>
</gene>
<evidence type="ECO:0000313" key="3">
    <source>
        <dbReference type="EMBL" id="MEY9260352.1"/>
    </source>
</evidence>
<keyword evidence="4" id="KW-1185">Reference proteome</keyword>
<dbReference type="RefSeq" id="WP_370037176.1">
    <property type="nucleotide sequence ID" value="NZ_JBGBYS010000027.1"/>
</dbReference>
<feature type="domain" description="Transposase IS110-like N-terminal" evidence="1">
    <location>
        <begin position="7"/>
        <end position="148"/>
    </location>
</feature>
<dbReference type="InterPro" id="IPR047650">
    <property type="entry name" value="Transpos_IS110"/>
</dbReference>
<evidence type="ECO:0000259" key="1">
    <source>
        <dbReference type="Pfam" id="PF01548"/>
    </source>
</evidence>
<accession>A0ABV4EQ47</accession>
<dbReference type="PANTHER" id="PTHR33055">
    <property type="entry name" value="TRANSPOSASE FOR INSERTION SEQUENCE ELEMENT IS1111A"/>
    <property type="match status" value="1"/>
</dbReference>
<dbReference type="InterPro" id="IPR002525">
    <property type="entry name" value="Transp_IS110-like_N"/>
</dbReference>